<dbReference type="InterPro" id="IPR039769">
    <property type="entry name" value="Bud23-like"/>
</dbReference>
<dbReference type="GO" id="GO:0005730">
    <property type="term" value="C:nucleolus"/>
    <property type="evidence" value="ECO:0007669"/>
    <property type="project" value="TreeGrafter"/>
</dbReference>
<proteinExistence type="predicted"/>
<dbReference type="Gene3D" id="3.40.50.150">
    <property type="entry name" value="Vaccinia Virus protein VP39"/>
    <property type="match status" value="1"/>
</dbReference>
<protein>
    <recommendedName>
        <fullName evidence="1">Methyltransferase type 11 domain-containing protein</fullName>
    </recommendedName>
</protein>
<dbReference type="InterPro" id="IPR029063">
    <property type="entry name" value="SAM-dependent_MTases_sf"/>
</dbReference>
<evidence type="ECO:0000313" key="2">
    <source>
        <dbReference type="EMBL" id="KAL1510579.1"/>
    </source>
</evidence>
<reference evidence="2 3" key="1">
    <citation type="journal article" date="2024" name="Science">
        <title>Giant polyketide synthase enzymes in the biosynthesis of giant marine polyether toxins.</title>
        <authorList>
            <person name="Fallon T.R."/>
            <person name="Shende V.V."/>
            <person name="Wierzbicki I.H."/>
            <person name="Pendleton A.L."/>
            <person name="Watervoot N.F."/>
            <person name="Auber R.P."/>
            <person name="Gonzalez D.J."/>
            <person name="Wisecaver J.H."/>
            <person name="Moore B.S."/>
        </authorList>
    </citation>
    <scope>NUCLEOTIDE SEQUENCE [LARGE SCALE GENOMIC DNA]</scope>
    <source>
        <strain evidence="2 3">12B1</strain>
    </source>
</reference>
<accession>A0AB34IZP3</accession>
<comment type="caution">
    <text evidence="2">The sequence shown here is derived from an EMBL/GenBank/DDBJ whole genome shotgun (WGS) entry which is preliminary data.</text>
</comment>
<dbReference type="GO" id="GO:0016435">
    <property type="term" value="F:rRNA (guanine) methyltransferase activity"/>
    <property type="evidence" value="ECO:0007669"/>
    <property type="project" value="InterPro"/>
</dbReference>
<dbReference type="InterPro" id="IPR013216">
    <property type="entry name" value="Methyltransf_11"/>
</dbReference>
<name>A0AB34IZP3_PRYPA</name>
<dbReference type="Proteomes" id="UP001515480">
    <property type="component" value="Unassembled WGS sequence"/>
</dbReference>
<dbReference type="PANTHER" id="PTHR12734:SF0">
    <property type="entry name" value="18S RRNA (GUANINE-N(7))-METHYLTRANSFERASE-RELATED"/>
    <property type="match status" value="1"/>
</dbReference>
<sequence>MASAGSAEASPPSPAAHAPRLKPLRVKIYGVERDLGLLPPPLHTDARALLLGLERAASGKGRPVELSEARTAAVDAALRKHGAYAGVGALGAQLVRWRAELRGQVDAASINAYYDEWRAEGYTRRLAPAQEALTLRCAEVGGVPLGRPALLLDVGCGSGLSSEPLVRRGCAALGLDASFEMLRAARRAGVEVVQADMAQPFPLRGGVFDRVVSVSAIQFLCHPTEAQSAEARMASAFAETRRVLRPARAPAANPTADGAERPTAAFQFHPDTPSDALRLQSAASACGFATALLIDQPHHTTARRWFLYACPTSAQRDAPHGGEHSRKSARLAAPREATVAPPPAACCSLHAPLRGTCVIALQEWAATHGLPVPTISSDHLHWMKNEHARHARRLLRLLRRQEMMATECHPTTLAASGGTLPPERCLNTSEFTNASEEAEARALRDRLSLEAGDVPAMEKLLDNASMAQVLSVMHRAE</sequence>
<evidence type="ECO:0000259" key="1">
    <source>
        <dbReference type="Pfam" id="PF08241"/>
    </source>
</evidence>
<dbReference type="CDD" id="cd02440">
    <property type="entry name" value="AdoMet_MTases"/>
    <property type="match status" value="1"/>
</dbReference>
<dbReference type="Pfam" id="PF08241">
    <property type="entry name" value="Methyltransf_11"/>
    <property type="match status" value="1"/>
</dbReference>
<evidence type="ECO:0000313" key="3">
    <source>
        <dbReference type="Proteomes" id="UP001515480"/>
    </source>
</evidence>
<dbReference type="AlphaFoldDB" id="A0AB34IZP3"/>
<organism evidence="2 3">
    <name type="scientific">Prymnesium parvum</name>
    <name type="common">Toxic golden alga</name>
    <dbReference type="NCBI Taxonomy" id="97485"/>
    <lineage>
        <taxon>Eukaryota</taxon>
        <taxon>Haptista</taxon>
        <taxon>Haptophyta</taxon>
        <taxon>Prymnesiophyceae</taxon>
        <taxon>Prymnesiales</taxon>
        <taxon>Prymnesiaceae</taxon>
        <taxon>Prymnesium</taxon>
    </lineage>
</organism>
<keyword evidence="3" id="KW-1185">Reference proteome</keyword>
<dbReference type="EMBL" id="JBGBPQ010000015">
    <property type="protein sequence ID" value="KAL1510579.1"/>
    <property type="molecule type" value="Genomic_DNA"/>
</dbReference>
<dbReference type="SUPFAM" id="SSF53335">
    <property type="entry name" value="S-adenosyl-L-methionine-dependent methyltransferases"/>
    <property type="match status" value="1"/>
</dbReference>
<gene>
    <name evidence="2" type="ORF">AB1Y20_006880</name>
</gene>
<feature type="domain" description="Methyltransferase type 11" evidence="1">
    <location>
        <begin position="152"/>
        <end position="246"/>
    </location>
</feature>
<dbReference type="PANTHER" id="PTHR12734">
    <property type="entry name" value="METHYLTRANSFERASE-RELATED"/>
    <property type="match status" value="1"/>
</dbReference>
<dbReference type="GO" id="GO:0070476">
    <property type="term" value="P:rRNA (guanine-N7)-methylation"/>
    <property type="evidence" value="ECO:0007669"/>
    <property type="project" value="InterPro"/>
</dbReference>